<comment type="similarity">
    <text evidence="1">Belongs to the glycosyltransferase 2 family.</text>
</comment>
<dbReference type="AlphaFoldDB" id="A0A1H2W378"/>
<dbReference type="EMBL" id="FNNU01000002">
    <property type="protein sequence ID" value="SDW74991.1"/>
    <property type="molecule type" value="Genomic_DNA"/>
</dbReference>
<dbReference type="SUPFAM" id="SSF53448">
    <property type="entry name" value="Nucleotide-diphospho-sugar transferases"/>
    <property type="match status" value="1"/>
</dbReference>
<dbReference type="Pfam" id="PF00535">
    <property type="entry name" value="Glycos_transf_2"/>
    <property type="match status" value="1"/>
</dbReference>
<evidence type="ECO:0000313" key="7">
    <source>
        <dbReference type="Proteomes" id="UP000243778"/>
    </source>
</evidence>
<proteinExistence type="inferred from homology"/>
<keyword evidence="2" id="KW-1003">Cell membrane</keyword>
<keyword evidence="7" id="KW-1185">Reference proteome</keyword>
<dbReference type="RefSeq" id="WP_090225882.1">
    <property type="nucleotide sequence ID" value="NZ_FNNU01000002.1"/>
</dbReference>
<dbReference type="InterPro" id="IPR029044">
    <property type="entry name" value="Nucleotide-diphossugar_trans"/>
</dbReference>
<dbReference type="STRING" id="1007099.SAMN05216287_1421"/>
<feature type="domain" description="Glycosyltransferase 2-like" evidence="5">
    <location>
        <begin position="18"/>
        <end position="166"/>
    </location>
</feature>
<keyword evidence="2" id="KW-0472">Membrane</keyword>
<evidence type="ECO:0000256" key="4">
    <source>
        <dbReference type="ARBA" id="ARBA00022679"/>
    </source>
</evidence>
<protein>
    <submittedName>
        <fullName evidence="6">Glycosyltransferase, GT2 family</fullName>
    </submittedName>
</protein>
<name>A0A1H2W378_9PSED</name>
<dbReference type="InterPro" id="IPR001173">
    <property type="entry name" value="Glyco_trans_2-like"/>
</dbReference>
<evidence type="ECO:0000256" key="3">
    <source>
        <dbReference type="ARBA" id="ARBA00022676"/>
    </source>
</evidence>
<accession>A0A1H2W378</accession>
<evidence type="ECO:0000256" key="1">
    <source>
        <dbReference type="ARBA" id="ARBA00006739"/>
    </source>
</evidence>
<gene>
    <name evidence="6" type="ORF">SAMN05216287_1421</name>
</gene>
<evidence type="ECO:0000259" key="5">
    <source>
        <dbReference type="Pfam" id="PF00535"/>
    </source>
</evidence>
<keyword evidence="4 6" id="KW-0808">Transferase</keyword>
<reference evidence="7" key="1">
    <citation type="submission" date="2016-10" db="EMBL/GenBank/DDBJ databases">
        <authorList>
            <person name="Varghese N."/>
            <person name="Submissions S."/>
        </authorList>
    </citation>
    <scope>NUCLEOTIDE SEQUENCE [LARGE SCALE GENOMIC DNA]</scope>
    <source>
        <strain evidence="7">NRRL B-59562</strain>
    </source>
</reference>
<dbReference type="Proteomes" id="UP000243778">
    <property type="component" value="Unassembled WGS sequence"/>
</dbReference>
<sequence length="299" mass="33532">MQRSPDGVARQPSAPHCSLVIATLHDDGELEPCLASLVKQENAPTFEVIVVDQNGDDRLVEVIARFAGLLDIRHEQVDFRSATRARNLGARLARGIWLGFPDDDCQLLSDALGEVQRLSNDPLTQVITGQTIDETGAPNVLRWKQEPTEFTRRTMFSCLTEATLFVRRELFLRADGFDERFGPGAPFPAAEGIDLMNRLFDHMDGQKACYSPRIKMQHPSKMPPWNAWAVGRFHSYAIGDGALIAKNPQPHMLNWGMRTLVSSFIQLFTLDAWRSAAFAARILGMLRGFTAFHLASWRK</sequence>
<dbReference type="PANTHER" id="PTHR43179">
    <property type="entry name" value="RHAMNOSYLTRANSFERASE WBBL"/>
    <property type="match status" value="1"/>
</dbReference>
<keyword evidence="2" id="KW-0997">Cell inner membrane</keyword>
<organism evidence="6 7">
    <name type="scientific">Pseudomonas kuykendallii</name>
    <dbReference type="NCBI Taxonomy" id="1007099"/>
    <lineage>
        <taxon>Bacteria</taxon>
        <taxon>Pseudomonadati</taxon>
        <taxon>Pseudomonadota</taxon>
        <taxon>Gammaproteobacteria</taxon>
        <taxon>Pseudomonadales</taxon>
        <taxon>Pseudomonadaceae</taxon>
        <taxon>Pseudomonas</taxon>
    </lineage>
</organism>
<dbReference type="GO" id="GO:0016757">
    <property type="term" value="F:glycosyltransferase activity"/>
    <property type="evidence" value="ECO:0007669"/>
    <property type="project" value="UniProtKB-KW"/>
</dbReference>
<evidence type="ECO:0000256" key="2">
    <source>
        <dbReference type="ARBA" id="ARBA00022519"/>
    </source>
</evidence>
<dbReference type="OrthoDB" id="9801954at2"/>
<evidence type="ECO:0000313" key="6">
    <source>
        <dbReference type="EMBL" id="SDW74991.1"/>
    </source>
</evidence>
<dbReference type="CDD" id="cd00761">
    <property type="entry name" value="Glyco_tranf_GTA_type"/>
    <property type="match status" value="1"/>
</dbReference>
<dbReference type="PANTHER" id="PTHR43179:SF12">
    <property type="entry name" value="GALACTOFURANOSYLTRANSFERASE GLFT2"/>
    <property type="match status" value="1"/>
</dbReference>
<keyword evidence="3" id="KW-0328">Glycosyltransferase</keyword>
<dbReference type="Gene3D" id="3.90.550.10">
    <property type="entry name" value="Spore Coat Polysaccharide Biosynthesis Protein SpsA, Chain A"/>
    <property type="match status" value="1"/>
</dbReference>